<keyword evidence="3 6" id="KW-0812">Transmembrane</keyword>
<dbReference type="GO" id="GO:0032468">
    <property type="term" value="P:Golgi calcium ion homeostasis"/>
    <property type="evidence" value="ECO:0007669"/>
    <property type="project" value="TreeGrafter"/>
</dbReference>
<dbReference type="GO" id="GO:0009535">
    <property type="term" value="C:chloroplast thylakoid membrane"/>
    <property type="evidence" value="ECO:0007669"/>
    <property type="project" value="TreeGrafter"/>
</dbReference>
<dbReference type="GO" id="GO:0005384">
    <property type="term" value="F:manganese ion transmembrane transporter activity"/>
    <property type="evidence" value="ECO:0007669"/>
    <property type="project" value="TreeGrafter"/>
</dbReference>
<protein>
    <recommendedName>
        <fullName evidence="6">GDT1 family protein</fullName>
    </recommendedName>
</protein>
<keyword evidence="8" id="KW-1185">Reference proteome</keyword>
<feature type="transmembrane region" description="Helical" evidence="6">
    <location>
        <begin position="202"/>
        <end position="227"/>
    </location>
</feature>
<feature type="transmembrane region" description="Helical" evidence="6">
    <location>
        <begin position="168"/>
        <end position="195"/>
    </location>
</feature>
<dbReference type="GO" id="GO:0005794">
    <property type="term" value="C:Golgi apparatus"/>
    <property type="evidence" value="ECO:0007669"/>
    <property type="project" value="TreeGrafter"/>
</dbReference>
<accession>A0A8T2QV96</accession>
<evidence type="ECO:0000256" key="4">
    <source>
        <dbReference type="ARBA" id="ARBA00022989"/>
    </source>
</evidence>
<evidence type="ECO:0000313" key="8">
    <source>
        <dbReference type="Proteomes" id="UP000825935"/>
    </source>
</evidence>
<dbReference type="PANTHER" id="PTHR12608">
    <property type="entry name" value="TRANSMEMBRANE PROTEIN HTP-1 RELATED"/>
    <property type="match status" value="1"/>
</dbReference>
<dbReference type="GO" id="GO:0015085">
    <property type="term" value="F:calcium ion transmembrane transporter activity"/>
    <property type="evidence" value="ECO:0007669"/>
    <property type="project" value="TreeGrafter"/>
</dbReference>
<comment type="subcellular location">
    <subcellularLocation>
        <location evidence="1 6">Membrane</location>
        <topology evidence="1 6">Multi-pass membrane protein</topology>
    </subcellularLocation>
</comment>
<name>A0A8T2QV96_CERRI</name>
<dbReference type="InterPro" id="IPR049555">
    <property type="entry name" value="GDT1-like_CS"/>
</dbReference>
<comment type="caution">
    <text evidence="7">The sequence shown here is derived from an EMBL/GenBank/DDBJ whole genome shotgun (WGS) entry which is preliminary data.</text>
</comment>
<keyword evidence="4 6" id="KW-1133">Transmembrane helix</keyword>
<evidence type="ECO:0000256" key="6">
    <source>
        <dbReference type="RuleBase" id="RU365102"/>
    </source>
</evidence>
<dbReference type="PROSITE" id="PS01214">
    <property type="entry name" value="UPF0016"/>
    <property type="match status" value="1"/>
</dbReference>
<gene>
    <name evidence="7" type="ORF">KP509_31G008500</name>
</gene>
<reference evidence="7" key="1">
    <citation type="submission" date="2021-08" db="EMBL/GenBank/DDBJ databases">
        <title>WGS assembly of Ceratopteris richardii.</title>
        <authorList>
            <person name="Marchant D.B."/>
            <person name="Chen G."/>
            <person name="Jenkins J."/>
            <person name="Shu S."/>
            <person name="Leebens-Mack J."/>
            <person name="Grimwood J."/>
            <person name="Schmutz J."/>
            <person name="Soltis P."/>
            <person name="Soltis D."/>
            <person name="Chen Z.-H."/>
        </authorList>
    </citation>
    <scope>NUCLEOTIDE SEQUENCE</scope>
    <source>
        <strain evidence="7">Whitten #5841</strain>
        <tissue evidence="7">Leaf</tissue>
    </source>
</reference>
<dbReference type="OMA" id="FNYPLRF"/>
<dbReference type="OrthoDB" id="442680at2759"/>
<feature type="transmembrane region" description="Helical" evidence="6">
    <location>
        <begin position="363"/>
        <end position="382"/>
    </location>
</feature>
<proteinExistence type="inferred from homology"/>
<evidence type="ECO:0000256" key="1">
    <source>
        <dbReference type="ARBA" id="ARBA00004141"/>
    </source>
</evidence>
<dbReference type="InterPro" id="IPR001727">
    <property type="entry name" value="GDT1-like"/>
</dbReference>
<comment type="similarity">
    <text evidence="2 6">Belongs to the GDT1 family.</text>
</comment>
<feature type="transmembrane region" description="Helical" evidence="6">
    <location>
        <begin position="247"/>
        <end position="266"/>
    </location>
</feature>
<evidence type="ECO:0000256" key="5">
    <source>
        <dbReference type="ARBA" id="ARBA00023136"/>
    </source>
</evidence>
<feature type="transmembrane region" description="Helical" evidence="6">
    <location>
        <begin position="124"/>
        <end position="148"/>
    </location>
</feature>
<evidence type="ECO:0000256" key="3">
    <source>
        <dbReference type="ARBA" id="ARBA00022692"/>
    </source>
</evidence>
<evidence type="ECO:0000256" key="2">
    <source>
        <dbReference type="ARBA" id="ARBA00009190"/>
    </source>
</evidence>
<evidence type="ECO:0000313" key="7">
    <source>
        <dbReference type="EMBL" id="KAH7288032.1"/>
    </source>
</evidence>
<feature type="transmembrane region" description="Helical" evidence="6">
    <location>
        <begin position="336"/>
        <end position="357"/>
    </location>
</feature>
<dbReference type="PANTHER" id="PTHR12608:SF6">
    <property type="entry name" value="PROTEIN PAM71, CHLOROPLASTIC"/>
    <property type="match status" value="1"/>
</dbReference>
<dbReference type="Proteomes" id="UP000825935">
    <property type="component" value="Chromosome 31"/>
</dbReference>
<dbReference type="EMBL" id="CM035436">
    <property type="protein sequence ID" value="KAH7288032.1"/>
    <property type="molecule type" value="Genomic_DNA"/>
</dbReference>
<dbReference type="GO" id="GO:0032472">
    <property type="term" value="P:Golgi calcium ion transport"/>
    <property type="evidence" value="ECO:0007669"/>
    <property type="project" value="TreeGrafter"/>
</dbReference>
<organism evidence="7 8">
    <name type="scientific">Ceratopteris richardii</name>
    <name type="common">Triangle waterfern</name>
    <dbReference type="NCBI Taxonomy" id="49495"/>
    <lineage>
        <taxon>Eukaryota</taxon>
        <taxon>Viridiplantae</taxon>
        <taxon>Streptophyta</taxon>
        <taxon>Embryophyta</taxon>
        <taxon>Tracheophyta</taxon>
        <taxon>Polypodiopsida</taxon>
        <taxon>Polypodiidae</taxon>
        <taxon>Polypodiales</taxon>
        <taxon>Pteridineae</taxon>
        <taxon>Pteridaceae</taxon>
        <taxon>Parkerioideae</taxon>
        <taxon>Ceratopteris</taxon>
    </lineage>
</organism>
<dbReference type="AlphaFoldDB" id="A0A8T2QV96"/>
<keyword evidence="5 6" id="KW-0472">Membrane</keyword>
<sequence>MVVGTMPALSAIFNYPLRFHLERSPLFPHAQFRVDGNFSRDALGLFSFAATRTFSSHSSSQILKLPCSLRRIIKDNNLHDRCSLCRTQAIRENLKTENDSSTTYLSREGSFLQIRRTDDADPVFTAKFATVAAATLVFALFTCASAWAGPETASAQDTVSWLGDIDDIKNGFVSAFLLIFFSEIGDKTFFIAAVLASRKSNVAVFTGTFSALVAMTFISVFLGRTFHYLDGILPFSLGENDLPLDDLAAVVLLVYFGATTLLDAVAMEGSKAEEEQQEAELAVAGLGAGSKGATTYNIALATFGLVFLAEWGDKSFFSTIALSAASSPIGVVSGSVVGHGIATLLAVLGGSFLSSYISEKVTAYIGGTLFLVFAGITLYEILN</sequence>
<dbReference type="Pfam" id="PF01169">
    <property type="entry name" value="GDT1"/>
    <property type="match status" value="2"/>
</dbReference>